<sequence length="133" mass="15532">MKVGRPRKPEPLRGGELIQDNKVAGRLSRYYCRRYRISQTAIATIFNYDDLFAFDKHSKPKLQFHRHLCKTFCKLNSCEPCTRYTNSGRIDNSRLAIQCRVYEPCTTRYSRHEFTTLISEIHIALCTKGPTVL</sequence>
<protein>
    <submittedName>
        <fullName evidence="1">Uncharacterized protein</fullName>
    </submittedName>
</protein>
<name>A0A4C1ZYD8_EUMVA</name>
<organism evidence="1 2">
    <name type="scientific">Eumeta variegata</name>
    <name type="common">Bagworm moth</name>
    <name type="synonym">Eumeta japonica</name>
    <dbReference type="NCBI Taxonomy" id="151549"/>
    <lineage>
        <taxon>Eukaryota</taxon>
        <taxon>Metazoa</taxon>
        <taxon>Ecdysozoa</taxon>
        <taxon>Arthropoda</taxon>
        <taxon>Hexapoda</taxon>
        <taxon>Insecta</taxon>
        <taxon>Pterygota</taxon>
        <taxon>Neoptera</taxon>
        <taxon>Endopterygota</taxon>
        <taxon>Lepidoptera</taxon>
        <taxon>Glossata</taxon>
        <taxon>Ditrysia</taxon>
        <taxon>Tineoidea</taxon>
        <taxon>Psychidae</taxon>
        <taxon>Oiketicinae</taxon>
        <taxon>Eumeta</taxon>
    </lineage>
</organism>
<evidence type="ECO:0000313" key="1">
    <source>
        <dbReference type="EMBL" id="GBP92009.1"/>
    </source>
</evidence>
<reference evidence="1 2" key="1">
    <citation type="journal article" date="2019" name="Commun. Biol.">
        <title>The bagworm genome reveals a unique fibroin gene that provides high tensile strength.</title>
        <authorList>
            <person name="Kono N."/>
            <person name="Nakamura H."/>
            <person name="Ohtoshi R."/>
            <person name="Tomita M."/>
            <person name="Numata K."/>
            <person name="Arakawa K."/>
        </authorList>
    </citation>
    <scope>NUCLEOTIDE SEQUENCE [LARGE SCALE GENOMIC DNA]</scope>
</reference>
<dbReference type="EMBL" id="BGZK01002231">
    <property type="protein sequence ID" value="GBP92009.1"/>
    <property type="molecule type" value="Genomic_DNA"/>
</dbReference>
<evidence type="ECO:0000313" key="2">
    <source>
        <dbReference type="Proteomes" id="UP000299102"/>
    </source>
</evidence>
<dbReference type="AlphaFoldDB" id="A0A4C1ZYD8"/>
<dbReference type="Proteomes" id="UP000299102">
    <property type="component" value="Unassembled WGS sequence"/>
</dbReference>
<comment type="caution">
    <text evidence="1">The sequence shown here is derived from an EMBL/GenBank/DDBJ whole genome shotgun (WGS) entry which is preliminary data.</text>
</comment>
<accession>A0A4C1ZYD8</accession>
<keyword evidence="2" id="KW-1185">Reference proteome</keyword>
<proteinExistence type="predicted"/>
<gene>
    <name evidence="1" type="ORF">EVAR_41606_1</name>
</gene>